<dbReference type="CDD" id="cd00483">
    <property type="entry name" value="HPPK"/>
    <property type="match status" value="1"/>
</dbReference>
<accession>A0A4Z1R6V8</accession>
<dbReference type="SUPFAM" id="SSF55083">
    <property type="entry name" value="6-hydroxymethyl-7,8-dihydropterin pyrophosphokinase, HPPK"/>
    <property type="match status" value="1"/>
</dbReference>
<evidence type="ECO:0000256" key="2">
    <source>
        <dbReference type="ARBA" id="ARBA00005810"/>
    </source>
</evidence>
<proteinExistence type="inferred from homology"/>
<evidence type="ECO:0000313" key="14">
    <source>
        <dbReference type="EMBL" id="TKS54285.1"/>
    </source>
</evidence>
<dbReference type="GO" id="GO:0005524">
    <property type="term" value="F:ATP binding"/>
    <property type="evidence" value="ECO:0007669"/>
    <property type="project" value="UniProtKB-KW"/>
</dbReference>
<dbReference type="PANTHER" id="PTHR43071">
    <property type="entry name" value="2-AMINO-4-HYDROXY-6-HYDROXYMETHYLDIHYDROPTERIDINE PYROPHOSPHOKINASE"/>
    <property type="match status" value="1"/>
</dbReference>
<dbReference type="Proteomes" id="UP000298681">
    <property type="component" value="Unassembled WGS sequence"/>
</dbReference>
<keyword evidence="6" id="KW-0547">Nucleotide-binding</keyword>
<dbReference type="GO" id="GO:0003848">
    <property type="term" value="F:2-amino-4-hydroxy-6-hydroxymethyldihydropteridine diphosphokinase activity"/>
    <property type="evidence" value="ECO:0007669"/>
    <property type="project" value="UniProtKB-EC"/>
</dbReference>
<evidence type="ECO:0000256" key="9">
    <source>
        <dbReference type="ARBA" id="ARBA00022909"/>
    </source>
</evidence>
<keyword evidence="8" id="KW-0067">ATP-binding</keyword>
<dbReference type="Gene3D" id="3.30.70.560">
    <property type="entry name" value="7,8-Dihydro-6-hydroxymethylpterin-pyrophosphokinase HPPK"/>
    <property type="match status" value="1"/>
</dbReference>
<dbReference type="UniPathway" id="UPA00077">
    <property type="reaction ID" value="UER00155"/>
</dbReference>
<evidence type="ECO:0000256" key="6">
    <source>
        <dbReference type="ARBA" id="ARBA00022741"/>
    </source>
</evidence>
<evidence type="ECO:0000256" key="7">
    <source>
        <dbReference type="ARBA" id="ARBA00022777"/>
    </source>
</evidence>
<dbReference type="GO" id="GO:0046656">
    <property type="term" value="P:folic acid biosynthetic process"/>
    <property type="evidence" value="ECO:0007669"/>
    <property type="project" value="UniProtKB-KW"/>
</dbReference>
<evidence type="ECO:0000256" key="8">
    <source>
        <dbReference type="ARBA" id="ARBA00022840"/>
    </source>
</evidence>
<dbReference type="RefSeq" id="WP_134673664.1">
    <property type="nucleotide sequence ID" value="NZ_SPUH01000001.1"/>
</dbReference>
<comment type="function">
    <text evidence="10">Catalyzes the transfer of pyrophosphate from adenosine triphosphate (ATP) to 6-hydroxymethyl-7,8-dihydropterin, an enzymatic step in folate biosynthesis pathway.</text>
</comment>
<comment type="caution">
    <text evidence="14">The sequence shown here is derived from an EMBL/GenBank/DDBJ whole genome shotgun (WGS) entry which is preliminary data.</text>
</comment>
<organism evidence="14 15">
    <name type="scientific">Luteimonas yindakuii</name>
    <dbReference type="NCBI Taxonomy" id="2565782"/>
    <lineage>
        <taxon>Bacteria</taxon>
        <taxon>Pseudomonadati</taxon>
        <taxon>Pseudomonadota</taxon>
        <taxon>Gammaproteobacteria</taxon>
        <taxon>Lysobacterales</taxon>
        <taxon>Lysobacteraceae</taxon>
        <taxon>Luteimonas</taxon>
    </lineage>
</organism>
<dbReference type="PANTHER" id="PTHR43071:SF1">
    <property type="entry name" value="2-AMINO-4-HYDROXY-6-HYDROXYMETHYLDIHYDROPTERIDINE PYROPHOSPHOKINASE"/>
    <property type="match status" value="1"/>
</dbReference>
<evidence type="ECO:0000259" key="13">
    <source>
        <dbReference type="PROSITE" id="PS00794"/>
    </source>
</evidence>
<name>A0A4Z1R6V8_9GAMM</name>
<evidence type="ECO:0000256" key="1">
    <source>
        <dbReference type="ARBA" id="ARBA00005051"/>
    </source>
</evidence>
<reference evidence="14 15" key="1">
    <citation type="submission" date="2019-01" db="EMBL/GenBank/DDBJ databases">
        <authorList>
            <person name="Zhang S."/>
        </authorList>
    </citation>
    <scope>NUCLEOTIDE SEQUENCE [LARGE SCALE GENOMIC DNA]</scope>
    <source>
        <strain evidence="14 15">1626</strain>
    </source>
</reference>
<comment type="pathway">
    <text evidence="1">Cofactor biosynthesis; tetrahydrofolate biosynthesis; 2-amino-4-hydroxy-6-hydroxymethyl-7,8-dihydropteridine diphosphate from 7,8-dihydroneopterin triphosphate: step 4/4.</text>
</comment>
<keyword evidence="7 14" id="KW-0418">Kinase</keyword>
<evidence type="ECO:0000256" key="4">
    <source>
        <dbReference type="ARBA" id="ARBA00016218"/>
    </source>
</evidence>
<dbReference type="GO" id="GO:0046654">
    <property type="term" value="P:tetrahydrofolate biosynthetic process"/>
    <property type="evidence" value="ECO:0007669"/>
    <property type="project" value="UniProtKB-UniPathway"/>
</dbReference>
<dbReference type="InterPro" id="IPR035907">
    <property type="entry name" value="Hppk_sf"/>
</dbReference>
<keyword evidence="9" id="KW-0289">Folate biosynthesis</keyword>
<evidence type="ECO:0000256" key="11">
    <source>
        <dbReference type="ARBA" id="ARBA00029766"/>
    </source>
</evidence>
<keyword evidence="15" id="KW-1185">Reference proteome</keyword>
<gene>
    <name evidence="14" type="primary">folK</name>
    <name evidence="14" type="ORF">E4582_05565</name>
</gene>
<dbReference type="AlphaFoldDB" id="A0A4Z1R6V8"/>
<evidence type="ECO:0000256" key="3">
    <source>
        <dbReference type="ARBA" id="ARBA00013253"/>
    </source>
</evidence>
<dbReference type="EMBL" id="SPUH01000001">
    <property type="protein sequence ID" value="TKS54285.1"/>
    <property type="molecule type" value="Genomic_DNA"/>
</dbReference>
<dbReference type="GO" id="GO:0016301">
    <property type="term" value="F:kinase activity"/>
    <property type="evidence" value="ECO:0007669"/>
    <property type="project" value="UniProtKB-KW"/>
</dbReference>
<evidence type="ECO:0000256" key="10">
    <source>
        <dbReference type="ARBA" id="ARBA00029409"/>
    </source>
</evidence>
<dbReference type="Pfam" id="PF01288">
    <property type="entry name" value="HPPK"/>
    <property type="match status" value="1"/>
</dbReference>
<evidence type="ECO:0000256" key="12">
    <source>
        <dbReference type="ARBA" id="ARBA00033413"/>
    </source>
</evidence>
<comment type="similarity">
    <text evidence="2">Belongs to the HPPK family.</text>
</comment>
<evidence type="ECO:0000256" key="5">
    <source>
        <dbReference type="ARBA" id="ARBA00022679"/>
    </source>
</evidence>
<dbReference type="PROSITE" id="PS00794">
    <property type="entry name" value="HPPK"/>
    <property type="match status" value="1"/>
</dbReference>
<dbReference type="EC" id="2.7.6.3" evidence="3"/>
<evidence type="ECO:0000313" key="15">
    <source>
        <dbReference type="Proteomes" id="UP000298681"/>
    </source>
</evidence>
<feature type="domain" description="7,8-dihydro-6-hydroxymethylpterin-pyrophosphokinase" evidence="13">
    <location>
        <begin position="103"/>
        <end position="114"/>
    </location>
</feature>
<keyword evidence="5 14" id="KW-0808">Transferase</keyword>
<dbReference type="NCBIfam" id="TIGR01498">
    <property type="entry name" value="folK"/>
    <property type="match status" value="1"/>
</dbReference>
<dbReference type="InterPro" id="IPR000550">
    <property type="entry name" value="Hppk"/>
</dbReference>
<sequence length="184" mass="19840">MSAPSDCDRSPGCEAAIGLGANLGDPVATLRSAFDALAALPGTRLLAASPLYRSAAWGRQDQPPFVNAVARLHTRLEPDVLLEALLRIEAGHGRVRADDPALRWGPRLLDLDLLLYGARRIDTPGLRVPHPHLHERAFALRPLLDVWPDAAIPGLGPARDLLPGVDEAGVVRLDDGDDRSDRRL</sequence>
<protein>
    <recommendedName>
        <fullName evidence="4">2-amino-4-hydroxy-6-hydroxymethyldihydropteridine pyrophosphokinase</fullName>
        <ecNumber evidence="3">2.7.6.3</ecNumber>
    </recommendedName>
    <alternativeName>
        <fullName evidence="11">6-hydroxymethyl-7,8-dihydropterin pyrophosphokinase</fullName>
    </alternativeName>
    <alternativeName>
        <fullName evidence="12">7,8-dihydro-6-hydroxymethylpterin-pyrophosphokinase</fullName>
    </alternativeName>
</protein>